<dbReference type="KEGG" id="phu:Phum_PHUM417620"/>
<reference evidence="5" key="1">
    <citation type="submission" date="2007-04" db="EMBL/GenBank/DDBJ databases">
        <title>Annotation of Pediculus humanus corporis strain USDA.</title>
        <authorList>
            <person name="Kirkness E."/>
            <person name="Hannick L."/>
            <person name="Hass B."/>
            <person name="Bruggner R."/>
            <person name="Lawson D."/>
            <person name="Bidwell S."/>
            <person name="Joardar V."/>
            <person name="Caler E."/>
            <person name="Walenz B."/>
            <person name="Inman J."/>
            <person name="Schobel S."/>
            <person name="Galinsky K."/>
            <person name="Amedeo P."/>
            <person name="Strausberg R."/>
        </authorList>
    </citation>
    <scope>NUCLEOTIDE SEQUENCE</scope>
    <source>
        <strain evidence="5">USDA</strain>
    </source>
</reference>
<dbReference type="InterPro" id="IPR001962">
    <property type="entry name" value="Asn_synthase"/>
</dbReference>
<dbReference type="GO" id="GO:0006529">
    <property type="term" value="P:asparagine biosynthetic process"/>
    <property type="evidence" value="ECO:0007669"/>
    <property type="project" value="UniProtKB-KW"/>
</dbReference>
<dbReference type="AlphaFoldDB" id="E0VSE8"/>
<evidence type="ECO:0000313" key="7">
    <source>
        <dbReference type="Proteomes" id="UP000009046"/>
    </source>
</evidence>
<dbReference type="PANTHER" id="PTHR45937:SF1">
    <property type="entry name" value="ASPARAGINE SYNTHETASE DOMAIN-CONTAINING PROTEIN 1"/>
    <property type="match status" value="1"/>
</dbReference>
<evidence type="ECO:0000313" key="6">
    <source>
        <dbReference type="EnsemblMetazoa" id="PHUM417620-PA"/>
    </source>
</evidence>
<reference evidence="5" key="2">
    <citation type="submission" date="2007-04" db="EMBL/GenBank/DDBJ databases">
        <title>The genome of the human body louse.</title>
        <authorList>
            <consortium name="The Human Body Louse Genome Consortium"/>
            <person name="Kirkness E."/>
            <person name="Walenz B."/>
            <person name="Hass B."/>
            <person name="Bruggner R."/>
            <person name="Strausberg R."/>
        </authorList>
    </citation>
    <scope>NUCLEOTIDE SEQUENCE</scope>
    <source>
        <strain evidence="5">USDA</strain>
    </source>
</reference>
<dbReference type="Gene3D" id="3.40.50.620">
    <property type="entry name" value="HUPs"/>
    <property type="match status" value="1"/>
</dbReference>
<dbReference type="GO" id="GO:0004066">
    <property type="term" value="F:asparagine synthase (glutamine-hydrolyzing) activity"/>
    <property type="evidence" value="ECO:0007669"/>
    <property type="project" value="InterPro"/>
</dbReference>
<dbReference type="CTD" id="8234421"/>
<evidence type="ECO:0000259" key="4">
    <source>
        <dbReference type="PROSITE" id="PS51278"/>
    </source>
</evidence>
<dbReference type="RefSeq" id="XP_002429042.1">
    <property type="nucleotide sequence ID" value="XM_002428997.1"/>
</dbReference>
<dbReference type="HOGENOM" id="CLU_012368_2_0_1"/>
<dbReference type="PANTHER" id="PTHR45937">
    <property type="entry name" value="ASPARAGINE SYNTHETASE DOMAIN-CONTAINING PROTEIN 1"/>
    <property type="match status" value="1"/>
</dbReference>
<organism>
    <name type="scientific">Pediculus humanus subsp. corporis</name>
    <name type="common">Body louse</name>
    <dbReference type="NCBI Taxonomy" id="121224"/>
    <lineage>
        <taxon>Eukaryota</taxon>
        <taxon>Metazoa</taxon>
        <taxon>Ecdysozoa</taxon>
        <taxon>Arthropoda</taxon>
        <taxon>Hexapoda</taxon>
        <taxon>Insecta</taxon>
        <taxon>Pterygota</taxon>
        <taxon>Neoptera</taxon>
        <taxon>Paraneoptera</taxon>
        <taxon>Psocodea</taxon>
        <taxon>Troctomorpha</taxon>
        <taxon>Phthiraptera</taxon>
        <taxon>Anoplura</taxon>
        <taxon>Pediculidae</taxon>
        <taxon>Pediculus</taxon>
    </lineage>
</organism>
<proteinExistence type="predicted"/>
<dbReference type="InterPro" id="IPR051857">
    <property type="entry name" value="Asn_synthetase_domain"/>
</dbReference>
<dbReference type="VEuPathDB" id="VectorBase:PHUM417620"/>
<dbReference type="InterPro" id="IPR029055">
    <property type="entry name" value="Ntn_hydrolases_N"/>
</dbReference>
<evidence type="ECO:0000256" key="3">
    <source>
        <dbReference type="ARBA" id="ARBA00022962"/>
    </source>
</evidence>
<keyword evidence="3" id="KW-0315">Glutamine amidotransferase</keyword>
<reference evidence="6" key="3">
    <citation type="submission" date="2020-05" db="UniProtKB">
        <authorList>
            <consortium name="EnsemblMetazoa"/>
        </authorList>
    </citation>
    <scope>IDENTIFICATION</scope>
    <source>
        <strain evidence="6">USDA</strain>
    </source>
</reference>
<dbReference type="SUPFAM" id="SSF56235">
    <property type="entry name" value="N-terminal nucleophile aminohydrolases (Ntn hydrolases)"/>
    <property type="match status" value="1"/>
</dbReference>
<dbReference type="EMBL" id="DS235750">
    <property type="protein sequence ID" value="EEB16304.1"/>
    <property type="molecule type" value="Genomic_DNA"/>
</dbReference>
<dbReference type="SUPFAM" id="SSF52402">
    <property type="entry name" value="Adenine nucleotide alpha hydrolases-like"/>
    <property type="match status" value="1"/>
</dbReference>
<name>E0VSE8_PEDHC</name>
<dbReference type="EnsemblMetazoa" id="PHUM417620-RA">
    <property type="protein sequence ID" value="PHUM417620-PA"/>
    <property type="gene ID" value="PHUM417620"/>
</dbReference>
<gene>
    <name evidence="6" type="primary">8234421</name>
    <name evidence="5" type="ORF">Phum_PHUM417620</name>
</gene>
<dbReference type="STRING" id="121224.E0VSE8"/>
<dbReference type="FunCoup" id="E0VSE8">
    <property type="interactions" value="1272"/>
</dbReference>
<feature type="domain" description="Glutamine amidotransferase type-2" evidence="4">
    <location>
        <begin position="2"/>
        <end position="223"/>
    </location>
</feature>
<dbReference type="InterPro" id="IPR017932">
    <property type="entry name" value="GATase_2_dom"/>
</dbReference>
<dbReference type="PROSITE" id="PS51278">
    <property type="entry name" value="GATASE_TYPE_2"/>
    <property type="match status" value="1"/>
</dbReference>
<dbReference type="eggNOG" id="KOG0573">
    <property type="taxonomic scope" value="Eukaryota"/>
</dbReference>
<keyword evidence="2" id="KW-0061">Asparagine biosynthesis</keyword>
<dbReference type="OrthoDB" id="10252281at2759"/>
<evidence type="ECO:0000256" key="1">
    <source>
        <dbReference type="ARBA" id="ARBA00022605"/>
    </source>
</evidence>
<dbReference type="Gene3D" id="3.60.20.10">
    <property type="entry name" value="Glutamine Phosphoribosylpyrophosphate, subunit 1, domain 1"/>
    <property type="match status" value="1"/>
</dbReference>
<keyword evidence="1" id="KW-0028">Amino-acid biosynthesis</keyword>
<accession>E0VSE8</accession>
<dbReference type="EMBL" id="AAZO01005124">
    <property type="status" value="NOT_ANNOTATED_CDS"/>
    <property type="molecule type" value="Genomic_DNA"/>
</dbReference>
<protein>
    <submittedName>
        <fullName evidence="5 6">Asparagine synthetase, putative</fullName>
    </submittedName>
</protein>
<dbReference type="OMA" id="SVYESCP"/>
<sequence>MCGIFCTIIHNKNIILYALFAEFYNAFKNRGPNHYDELFIELSKHTIIQFAGSVLWTQGSTLVPQPLQYEENILLWNGDIFLNSIGNDENDSMKVYKNLLEASRNEESIVQIFSSIKGPFSFIYYEKNKKKLYFGRDIIGRHSLLIGFSQRSITITSVGNRKVEGLFEVPAVGIFEYDLEKEMQLTIHPWSHISSNMLDLHLLLPKTTAEKLQVGEIIQKDLLHTLKVASYFFRILNDNFYSLKFYFTYSSINNFQESVRIRIEKMPKMCKNCLEKAIELSNDEVNCTHSKLAILFSGGLDSAILASLAHGFLPLGEPIDLLNVAFESNSKAGENNSDVPSNDIFNVPDRMTGLSTYKELKTMHYSRQWNFVQINVTREELKKKREEIITHLIYPLNTVLDESLGCALWFANDLNENYVSPARIIFSGIGADEQLGGYMRHRNTLKRDGWSALDKELQFELRRISQRNLGRDDRIVSDHGRQLRMPYLDEDVINFLEFLPPWNKCYPVDSMPPGLGDKLLLRLVAWDLGFRDAANFPKRAFQFGSRIAISREKACQVSLRL</sequence>
<dbReference type="Pfam" id="PF00733">
    <property type="entry name" value="Asn_synthase"/>
    <property type="match status" value="2"/>
</dbReference>
<evidence type="ECO:0000313" key="5">
    <source>
        <dbReference type="EMBL" id="EEB16304.1"/>
    </source>
</evidence>
<dbReference type="InterPro" id="IPR014729">
    <property type="entry name" value="Rossmann-like_a/b/a_fold"/>
</dbReference>
<evidence type="ECO:0000256" key="2">
    <source>
        <dbReference type="ARBA" id="ARBA00022888"/>
    </source>
</evidence>
<dbReference type="InParanoid" id="E0VSE8"/>
<dbReference type="Proteomes" id="UP000009046">
    <property type="component" value="Unassembled WGS sequence"/>
</dbReference>
<dbReference type="CDD" id="cd01991">
    <property type="entry name" value="Asn_synthase_B_C"/>
    <property type="match status" value="1"/>
</dbReference>
<dbReference type="GeneID" id="8234421"/>
<keyword evidence="7" id="KW-1185">Reference proteome</keyword>